<evidence type="ECO:0000256" key="1">
    <source>
        <dbReference type="SAM" id="MobiDB-lite"/>
    </source>
</evidence>
<reference evidence="2 3" key="1">
    <citation type="submission" date="2024-06" db="EMBL/GenBank/DDBJ databases">
        <authorList>
            <person name="Pan Q."/>
            <person name="Wen M."/>
            <person name="Jouanno E."/>
            <person name="Zahm M."/>
            <person name="Klopp C."/>
            <person name="Cabau C."/>
            <person name="Louis A."/>
            <person name="Berthelot C."/>
            <person name="Parey E."/>
            <person name="Roest Crollius H."/>
            <person name="Montfort J."/>
            <person name="Robinson-Rechavi M."/>
            <person name="Bouchez O."/>
            <person name="Lampietro C."/>
            <person name="Lopez Roques C."/>
            <person name="Donnadieu C."/>
            <person name="Postlethwait J."/>
            <person name="Bobe J."/>
            <person name="Verreycken H."/>
            <person name="Guiguen Y."/>
        </authorList>
    </citation>
    <scope>NUCLEOTIDE SEQUENCE [LARGE SCALE GENOMIC DNA]</scope>
    <source>
        <strain evidence="2">Up_M1</strain>
        <tissue evidence="2">Testis</tissue>
    </source>
</reference>
<evidence type="ECO:0000313" key="3">
    <source>
        <dbReference type="Proteomes" id="UP001557470"/>
    </source>
</evidence>
<keyword evidence="3" id="KW-1185">Reference proteome</keyword>
<dbReference type="AlphaFoldDB" id="A0ABD0W6F0"/>
<dbReference type="Proteomes" id="UP001557470">
    <property type="component" value="Unassembled WGS sequence"/>
</dbReference>
<organism evidence="2 3">
    <name type="scientific">Umbra pygmaea</name>
    <name type="common">Eastern mudminnow</name>
    <dbReference type="NCBI Taxonomy" id="75934"/>
    <lineage>
        <taxon>Eukaryota</taxon>
        <taxon>Metazoa</taxon>
        <taxon>Chordata</taxon>
        <taxon>Craniata</taxon>
        <taxon>Vertebrata</taxon>
        <taxon>Euteleostomi</taxon>
        <taxon>Actinopterygii</taxon>
        <taxon>Neopterygii</taxon>
        <taxon>Teleostei</taxon>
        <taxon>Protacanthopterygii</taxon>
        <taxon>Esociformes</taxon>
        <taxon>Umbridae</taxon>
        <taxon>Umbra</taxon>
    </lineage>
</organism>
<proteinExistence type="predicted"/>
<sequence>MFYDTGGVKIGPESIVITLFSLFSCSHSRWSRRSQLRNRKKRRRKRRSLEKRTKEPHPLTSTSSMG</sequence>
<evidence type="ECO:0000313" key="2">
    <source>
        <dbReference type="EMBL" id="KAL0964943.1"/>
    </source>
</evidence>
<name>A0ABD0W6F0_UMBPY</name>
<feature type="compositionally biased region" description="Basic residues" evidence="1">
    <location>
        <begin position="31"/>
        <end position="49"/>
    </location>
</feature>
<comment type="caution">
    <text evidence="2">The sequence shown here is derived from an EMBL/GenBank/DDBJ whole genome shotgun (WGS) entry which is preliminary data.</text>
</comment>
<feature type="region of interest" description="Disordered" evidence="1">
    <location>
        <begin position="31"/>
        <end position="66"/>
    </location>
</feature>
<accession>A0ABD0W6F0</accession>
<gene>
    <name evidence="2" type="ORF">UPYG_G00274750</name>
</gene>
<protein>
    <submittedName>
        <fullName evidence="2">Uncharacterized protein</fullName>
    </submittedName>
</protein>
<dbReference type="EMBL" id="JAGEUA010000009">
    <property type="protein sequence ID" value="KAL0964943.1"/>
    <property type="molecule type" value="Genomic_DNA"/>
</dbReference>